<dbReference type="Pfam" id="PF04055">
    <property type="entry name" value="Radical_SAM"/>
    <property type="match status" value="1"/>
</dbReference>
<dbReference type="Proteomes" id="UP000288972">
    <property type="component" value="Chromosome"/>
</dbReference>
<evidence type="ECO:0000256" key="5">
    <source>
        <dbReference type="ARBA" id="ARBA00023004"/>
    </source>
</evidence>
<evidence type="ECO:0000256" key="3">
    <source>
        <dbReference type="ARBA" id="ARBA00022691"/>
    </source>
</evidence>
<dbReference type="KEGG" id="bgz:XH91_31920"/>
<dbReference type="InterPro" id="IPR058240">
    <property type="entry name" value="rSAM_sf"/>
</dbReference>
<evidence type="ECO:0000259" key="7">
    <source>
        <dbReference type="Pfam" id="PF04055"/>
    </source>
</evidence>
<dbReference type="SFLD" id="SFLDS00029">
    <property type="entry name" value="Radical_SAM"/>
    <property type="match status" value="1"/>
</dbReference>
<reference evidence="8 9" key="1">
    <citation type="submission" date="2018-06" db="EMBL/GenBank/DDBJ databases">
        <title>Comparative genomics of rhizobia nodulating Arachis hypogaea in China.</title>
        <authorList>
            <person name="Li Y."/>
        </authorList>
    </citation>
    <scope>NUCLEOTIDE SEQUENCE [LARGE SCALE GENOMIC DNA]</scope>
    <source>
        <strain evidence="8 9">CCBAU 51670</strain>
    </source>
</reference>
<dbReference type="GO" id="GO:0051539">
    <property type="term" value="F:4 iron, 4 sulfur cluster binding"/>
    <property type="evidence" value="ECO:0007669"/>
    <property type="project" value="UniProtKB-KW"/>
</dbReference>
<organism evidence="8 9">
    <name type="scientific">Bradyrhizobium guangzhouense</name>
    <dbReference type="NCBI Taxonomy" id="1325095"/>
    <lineage>
        <taxon>Bacteria</taxon>
        <taxon>Pseudomonadati</taxon>
        <taxon>Pseudomonadota</taxon>
        <taxon>Alphaproteobacteria</taxon>
        <taxon>Hyphomicrobiales</taxon>
        <taxon>Nitrobacteraceae</taxon>
        <taxon>Bradyrhizobium</taxon>
    </lineage>
</organism>
<dbReference type="InterPro" id="IPR007197">
    <property type="entry name" value="rSAM"/>
</dbReference>
<dbReference type="SUPFAM" id="SSF102114">
    <property type="entry name" value="Radical SAM enzymes"/>
    <property type="match status" value="1"/>
</dbReference>
<dbReference type="GO" id="GO:0046872">
    <property type="term" value="F:metal ion binding"/>
    <property type="evidence" value="ECO:0007669"/>
    <property type="project" value="UniProtKB-KW"/>
</dbReference>
<evidence type="ECO:0000313" key="9">
    <source>
        <dbReference type="Proteomes" id="UP000288972"/>
    </source>
</evidence>
<dbReference type="CDD" id="cd01335">
    <property type="entry name" value="Radical_SAM"/>
    <property type="match status" value="1"/>
</dbReference>
<dbReference type="SFLD" id="SFLDG01067">
    <property type="entry name" value="SPASM/twitch_domain_containing"/>
    <property type="match status" value="1"/>
</dbReference>
<feature type="domain" description="Radical SAM core" evidence="7">
    <location>
        <begin position="26"/>
        <end position="191"/>
    </location>
</feature>
<evidence type="ECO:0000256" key="2">
    <source>
        <dbReference type="ARBA" id="ARBA00022485"/>
    </source>
</evidence>
<evidence type="ECO:0000256" key="1">
    <source>
        <dbReference type="ARBA" id="ARBA00001966"/>
    </source>
</evidence>
<name>A0AAE5X678_9BRAD</name>
<keyword evidence="3" id="KW-0949">S-adenosyl-L-methionine</keyword>
<keyword evidence="6" id="KW-0411">Iron-sulfur</keyword>
<dbReference type="PANTHER" id="PTHR43787">
    <property type="entry name" value="FEMO COFACTOR BIOSYNTHESIS PROTEIN NIFB-RELATED"/>
    <property type="match status" value="1"/>
</dbReference>
<dbReference type="InterPro" id="IPR013785">
    <property type="entry name" value="Aldolase_TIM"/>
</dbReference>
<keyword evidence="2" id="KW-0004">4Fe-4S</keyword>
<comment type="cofactor">
    <cofactor evidence="1">
        <name>[4Fe-4S] cluster</name>
        <dbReference type="ChEBI" id="CHEBI:49883"/>
    </cofactor>
</comment>
<gene>
    <name evidence="8" type="ORF">XH91_31920</name>
</gene>
<dbReference type="Gene3D" id="3.20.20.70">
    <property type="entry name" value="Aldolase class I"/>
    <property type="match status" value="1"/>
</dbReference>
<dbReference type="AlphaFoldDB" id="A0AAE5X678"/>
<keyword evidence="5" id="KW-0408">Iron</keyword>
<dbReference type="EMBL" id="CP030053">
    <property type="protein sequence ID" value="QAU49515.1"/>
    <property type="molecule type" value="Genomic_DNA"/>
</dbReference>
<keyword evidence="4" id="KW-0479">Metal-binding</keyword>
<evidence type="ECO:0000256" key="4">
    <source>
        <dbReference type="ARBA" id="ARBA00022723"/>
    </source>
</evidence>
<sequence length="332" mass="37080">MLDAGFYQTDAFRFAINDRILELILLPTEACNFRCTYCYEDFLHGQMKDEIVTGIKALISRRINDLDCLKISWFGGEPLLARSTVLEISKHGNDLCAANGLVFISDITTNGALLSRSLVNQLWSVGVRDFQISLDGPKYRHDGTRLRANGRGSFDQIWANLLGIKESGLRLNVTLRVHVTTDNLGDMPDFFTELDRTFLNEDDRFSVILKPIERLGGKNDNAIGVLSAAQRNDLIATFGQLVQAKRSSSVTKKNEDHLICYAARPNSLVIRSDGRIAKCTVALRDRRNVIGMLSEDGFLQVQNDKLAPWVRGLASLDPSELECPWANFPITG</sequence>
<protein>
    <submittedName>
        <fullName evidence="8">Radical SAM protein</fullName>
    </submittedName>
</protein>
<dbReference type="RefSeq" id="WP_128954267.1">
    <property type="nucleotide sequence ID" value="NZ_CP030053.1"/>
</dbReference>
<evidence type="ECO:0000256" key="6">
    <source>
        <dbReference type="ARBA" id="ARBA00023014"/>
    </source>
</evidence>
<accession>A0AAE5X678</accession>
<proteinExistence type="predicted"/>
<dbReference type="GO" id="GO:0003824">
    <property type="term" value="F:catalytic activity"/>
    <property type="evidence" value="ECO:0007669"/>
    <property type="project" value="InterPro"/>
</dbReference>
<evidence type="ECO:0000313" key="8">
    <source>
        <dbReference type="EMBL" id="QAU49515.1"/>
    </source>
</evidence>
<dbReference type="PANTHER" id="PTHR43787:SF3">
    <property type="entry name" value="ARYLSULFATASE REGULATORY PROTEIN"/>
    <property type="match status" value="1"/>
</dbReference>